<dbReference type="InterPro" id="IPR025870">
    <property type="entry name" value="Glyoxalase-like_dom"/>
</dbReference>
<reference evidence="2 5" key="2">
    <citation type="submission" date="2019-12" db="EMBL/GenBank/DDBJ databases">
        <title>Draft genome sequence of Labilibaculum sp. strain 44 isolated from deep waters of Black Sea.</title>
        <authorList>
            <person name="Yadav S."/>
            <person name="Villanueva L."/>
        </authorList>
    </citation>
    <scope>NUCLEOTIDE SEQUENCE [LARGE SCALE GENOMIC DNA]</scope>
    <source>
        <strain evidence="2 5">44</strain>
    </source>
</reference>
<dbReference type="OrthoDB" id="9815599at2"/>
<dbReference type="Pfam" id="PF12681">
    <property type="entry name" value="Glyoxalase_2"/>
    <property type="match status" value="1"/>
</dbReference>
<gene>
    <name evidence="3" type="ORF">DWB62_016520</name>
    <name evidence="2" type="ORF">GNY23_16520</name>
</gene>
<accession>A0A425Y663</accession>
<evidence type="ECO:0000313" key="3">
    <source>
        <dbReference type="EMBL" id="MVB08631.1"/>
    </source>
</evidence>
<dbReference type="AlphaFoldDB" id="A0A425Y663"/>
<reference evidence="3 4" key="1">
    <citation type="submission" date="2019-11" db="EMBL/GenBank/DDBJ databases">
        <title>Draft genome sequence of Labilibaculum sp. strain SYP isolated from Black Sea.</title>
        <authorList>
            <person name="Yadav S."/>
            <person name="Villanueva L."/>
        </authorList>
    </citation>
    <scope>NUCLEOTIDE SEQUENCE [LARGE SCALE GENOMIC DNA]</scope>
    <source>
        <strain evidence="3 4">44</strain>
    </source>
</reference>
<dbReference type="GO" id="GO:0051213">
    <property type="term" value="F:dioxygenase activity"/>
    <property type="evidence" value="ECO:0007669"/>
    <property type="project" value="UniProtKB-KW"/>
</dbReference>
<keyword evidence="2" id="KW-0223">Dioxygenase</keyword>
<sequence>MKFHSSVLFVKDIEISKDFYIRVLNQEIEHDFGKNVIFKSGLTIWEPAPNHIIEKELNTKGDLNRFELYFETELLEEFCERLKMKKTVFLHEIHKESWGQRSIRFFDPDNHLIEVGEPMEVFVMNMKNEGLSIKQIARKSGIPLETVETIILRLKK</sequence>
<keyword evidence="4" id="KW-1185">Reference proteome</keyword>
<comment type="caution">
    <text evidence="2">The sequence shown here is derived from an EMBL/GenBank/DDBJ whole genome shotgun (WGS) entry which is preliminary data.</text>
</comment>
<evidence type="ECO:0000259" key="1">
    <source>
        <dbReference type="PROSITE" id="PS51819"/>
    </source>
</evidence>
<dbReference type="Proteomes" id="UP000462449">
    <property type="component" value="Unassembled WGS sequence"/>
</dbReference>
<keyword evidence="2" id="KW-0560">Oxidoreductase</keyword>
<dbReference type="SUPFAM" id="SSF54593">
    <property type="entry name" value="Glyoxalase/Bleomycin resistance protein/Dihydroxybiphenyl dioxygenase"/>
    <property type="match status" value="1"/>
</dbReference>
<proteinExistence type="predicted"/>
<dbReference type="EMBL" id="QTZN02000048">
    <property type="protein sequence ID" value="MVB08631.1"/>
    <property type="molecule type" value="Genomic_DNA"/>
</dbReference>
<dbReference type="Gene3D" id="3.10.180.10">
    <property type="entry name" value="2,3-Dihydroxybiphenyl 1,2-Dioxygenase, domain 1"/>
    <property type="match status" value="1"/>
</dbReference>
<dbReference type="Proteomes" id="UP000285951">
    <property type="component" value="Unassembled WGS sequence"/>
</dbReference>
<evidence type="ECO:0000313" key="2">
    <source>
        <dbReference type="EMBL" id="MUP39426.1"/>
    </source>
</evidence>
<dbReference type="RefSeq" id="WP_124993899.1">
    <property type="nucleotide sequence ID" value="NZ_JAVCNR010000011.1"/>
</dbReference>
<evidence type="ECO:0000313" key="4">
    <source>
        <dbReference type="Proteomes" id="UP000285951"/>
    </source>
</evidence>
<name>A0A425Y663_9BACT</name>
<dbReference type="InterPro" id="IPR029068">
    <property type="entry name" value="Glyas_Bleomycin-R_OHBP_Dase"/>
</dbReference>
<dbReference type="EMBL" id="WOTW01000048">
    <property type="protein sequence ID" value="MUP39426.1"/>
    <property type="molecule type" value="Genomic_DNA"/>
</dbReference>
<feature type="domain" description="VOC" evidence="1">
    <location>
        <begin position="2"/>
        <end position="118"/>
    </location>
</feature>
<protein>
    <submittedName>
        <fullName evidence="2">Glyoxalase/bleomycin resistance/dioxygenase family protein</fullName>
    </submittedName>
</protein>
<evidence type="ECO:0000313" key="5">
    <source>
        <dbReference type="Proteomes" id="UP000462449"/>
    </source>
</evidence>
<organism evidence="2 5">
    <name type="scientific">Labilibaculum euxinus</name>
    <dbReference type="NCBI Taxonomy" id="2686357"/>
    <lineage>
        <taxon>Bacteria</taxon>
        <taxon>Pseudomonadati</taxon>
        <taxon>Bacteroidota</taxon>
        <taxon>Bacteroidia</taxon>
        <taxon>Marinilabiliales</taxon>
        <taxon>Marinifilaceae</taxon>
        <taxon>Labilibaculum</taxon>
    </lineage>
</organism>
<dbReference type="PROSITE" id="PS51819">
    <property type="entry name" value="VOC"/>
    <property type="match status" value="1"/>
</dbReference>
<dbReference type="InterPro" id="IPR037523">
    <property type="entry name" value="VOC_core"/>
</dbReference>